<dbReference type="PANTHER" id="PTHR43108:SF6">
    <property type="entry name" value="N-SULPHOGLUCOSAMINE SULPHOHYDROLASE"/>
    <property type="match status" value="1"/>
</dbReference>
<feature type="signal peptide" evidence="1">
    <location>
        <begin position="1"/>
        <end position="20"/>
    </location>
</feature>
<keyword evidence="3" id="KW-0378">Hydrolase</keyword>
<dbReference type="SUPFAM" id="SSF53649">
    <property type="entry name" value="Alkaline phosphatase-like"/>
    <property type="match status" value="1"/>
</dbReference>
<dbReference type="Gene3D" id="3.40.720.10">
    <property type="entry name" value="Alkaline Phosphatase, subunit A"/>
    <property type="match status" value="1"/>
</dbReference>
<name>A0A517SRW7_9BACT</name>
<dbReference type="RefSeq" id="WP_145270286.1">
    <property type="nucleotide sequence ID" value="NZ_CP036272.1"/>
</dbReference>
<reference evidence="3 4" key="1">
    <citation type="submission" date="2019-02" db="EMBL/GenBank/DDBJ databases">
        <title>Deep-cultivation of Planctomycetes and their phenomic and genomic characterization uncovers novel biology.</title>
        <authorList>
            <person name="Wiegand S."/>
            <person name="Jogler M."/>
            <person name="Boedeker C."/>
            <person name="Pinto D."/>
            <person name="Vollmers J."/>
            <person name="Rivas-Marin E."/>
            <person name="Kohn T."/>
            <person name="Peeters S.H."/>
            <person name="Heuer A."/>
            <person name="Rast P."/>
            <person name="Oberbeckmann S."/>
            <person name="Bunk B."/>
            <person name="Jeske O."/>
            <person name="Meyerdierks A."/>
            <person name="Storesund J.E."/>
            <person name="Kallscheuer N."/>
            <person name="Luecker S."/>
            <person name="Lage O.M."/>
            <person name="Pohl T."/>
            <person name="Merkel B.J."/>
            <person name="Hornburger P."/>
            <person name="Mueller R.-W."/>
            <person name="Bruemmer F."/>
            <person name="Labrenz M."/>
            <person name="Spormann A.M."/>
            <person name="Op den Camp H."/>
            <person name="Overmann J."/>
            <person name="Amann R."/>
            <person name="Jetten M.S.M."/>
            <person name="Mascher T."/>
            <person name="Medema M.H."/>
            <person name="Devos D.P."/>
            <person name="Kaster A.-K."/>
            <person name="Ovreas L."/>
            <person name="Rohde M."/>
            <person name="Galperin M.Y."/>
            <person name="Jogler C."/>
        </authorList>
    </citation>
    <scope>NUCLEOTIDE SEQUENCE [LARGE SCALE GENOMIC DNA]</scope>
    <source>
        <strain evidence="3 4">SV_7m_r</strain>
    </source>
</reference>
<dbReference type="PANTHER" id="PTHR43108">
    <property type="entry name" value="N-ACETYLGLUCOSAMINE-6-SULFATASE FAMILY MEMBER"/>
    <property type="match status" value="1"/>
</dbReference>
<dbReference type="OrthoDB" id="237120at2"/>
<gene>
    <name evidence="3" type="ORF">SV7mr_13340</name>
</gene>
<evidence type="ECO:0000313" key="4">
    <source>
        <dbReference type="Proteomes" id="UP000315003"/>
    </source>
</evidence>
<dbReference type="InterPro" id="IPR017850">
    <property type="entry name" value="Alkaline_phosphatase_core_sf"/>
</dbReference>
<sequence length="538" mass="60227" precursor="true">MLARFATLCLFLLVSRCVPAQQTAQAESSAAERPNIVVLYTDDQAFLTTQVTGNAQVQTPHMDALAAEGVLFTHHYNSTAICMGSRASLMTGMYEYKTGCNFSHGPMRPKTFAKSYPVLLRNNGYRTGFAGKFGFAVTNGKSESDRSYQVLPVDQFDSWGGGVGQTNYKTAANKYIAKYADKYPHSSRAYGAFAQDFIRESVDDKRPFCLTLFFKAPHRPFTPDPFFDSVYQDVAFKQPANYGPKHGSHLAKQSRLGRQNLSFFYDMGFDPQHYQDTMRRYHQLIHGVDYAVGMLREELAKQGLAENTIIILTSDNGFFCGSHGFGGKVLPYQEGSHVPLIILDPRKGANGQRYQHVTGTVDVAPTVLDYAGVKTPSVMDGVSLVDAVCDPAATVARQTIPLFQVWGSPLTYSMSVVDQRYKYIYWCCGEQLEPAEELFDLQNDPHEMTNLVDDDQHQAILETMRQRYASQLKHWQQNAVSDRNYPSFGTLLDPNVPWAQKSDLVSPAQWKSYLSLVKALGVKQEDAFNYNKVLKAAH</sequence>
<organism evidence="3 4">
    <name type="scientific">Stieleria bergensis</name>
    <dbReference type="NCBI Taxonomy" id="2528025"/>
    <lineage>
        <taxon>Bacteria</taxon>
        <taxon>Pseudomonadati</taxon>
        <taxon>Planctomycetota</taxon>
        <taxon>Planctomycetia</taxon>
        <taxon>Pirellulales</taxon>
        <taxon>Pirellulaceae</taxon>
        <taxon>Stieleria</taxon>
    </lineage>
</organism>
<feature type="domain" description="Sulfatase N-terminal" evidence="2">
    <location>
        <begin position="34"/>
        <end position="373"/>
    </location>
</feature>
<dbReference type="EMBL" id="CP036272">
    <property type="protein sequence ID" value="QDT58833.1"/>
    <property type="molecule type" value="Genomic_DNA"/>
</dbReference>
<dbReference type="InterPro" id="IPR000917">
    <property type="entry name" value="Sulfatase_N"/>
</dbReference>
<keyword evidence="1" id="KW-0732">Signal</keyword>
<dbReference type="Pfam" id="PF00884">
    <property type="entry name" value="Sulfatase"/>
    <property type="match status" value="1"/>
</dbReference>
<dbReference type="AlphaFoldDB" id="A0A517SRW7"/>
<dbReference type="Proteomes" id="UP000315003">
    <property type="component" value="Chromosome"/>
</dbReference>
<protein>
    <submittedName>
        <fullName evidence="3">Arylsulfatase</fullName>
        <ecNumber evidence="3">3.1.6.1</ecNumber>
    </submittedName>
</protein>
<keyword evidence="4" id="KW-1185">Reference proteome</keyword>
<evidence type="ECO:0000313" key="3">
    <source>
        <dbReference type="EMBL" id="QDT58833.1"/>
    </source>
</evidence>
<feature type="chain" id="PRO_5021735941" evidence="1">
    <location>
        <begin position="21"/>
        <end position="538"/>
    </location>
</feature>
<dbReference type="GO" id="GO:0004065">
    <property type="term" value="F:arylsulfatase activity"/>
    <property type="evidence" value="ECO:0007669"/>
    <property type="project" value="UniProtKB-EC"/>
</dbReference>
<evidence type="ECO:0000256" key="1">
    <source>
        <dbReference type="SAM" id="SignalP"/>
    </source>
</evidence>
<accession>A0A517SRW7</accession>
<proteinExistence type="predicted"/>
<dbReference type="EC" id="3.1.6.1" evidence="3"/>
<evidence type="ECO:0000259" key="2">
    <source>
        <dbReference type="Pfam" id="PF00884"/>
    </source>
</evidence>
<dbReference type="CDD" id="cd16031">
    <property type="entry name" value="G6S_like"/>
    <property type="match status" value="1"/>
</dbReference>